<protein>
    <submittedName>
        <fullName evidence="2">Uncharacterized protein</fullName>
    </submittedName>
</protein>
<name>A0ABQ3ZN55_9ACTN</name>
<evidence type="ECO:0000313" key="3">
    <source>
        <dbReference type="Proteomes" id="UP000603200"/>
    </source>
</evidence>
<keyword evidence="1" id="KW-1133">Transmembrane helix</keyword>
<evidence type="ECO:0000313" key="2">
    <source>
        <dbReference type="EMBL" id="GIE20016.1"/>
    </source>
</evidence>
<accession>A0ABQ3ZN55</accession>
<keyword evidence="1" id="KW-0812">Transmembrane</keyword>
<organism evidence="2 3">
    <name type="scientific">Winogradskya humida</name>
    <dbReference type="NCBI Taxonomy" id="113566"/>
    <lineage>
        <taxon>Bacteria</taxon>
        <taxon>Bacillati</taxon>
        <taxon>Actinomycetota</taxon>
        <taxon>Actinomycetes</taxon>
        <taxon>Micromonosporales</taxon>
        <taxon>Micromonosporaceae</taxon>
        <taxon>Winogradskya</taxon>
    </lineage>
</organism>
<feature type="transmembrane region" description="Helical" evidence="1">
    <location>
        <begin position="12"/>
        <end position="32"/>
    </location>
</feature>
<gene>
    <name evidence="2" type="ORF">Ahu01nite_031180</name>
</gene>
<dbReference type="EMBL" id="BOMN01000037">
    <property type="protein sequence ID" value="GIE20016.1"/>
    <property type="molecule type" value="Genomic_DNA"/>
</dbReference>
<dbReference type="RefSeq" id="WP_203837218.1">
    <property type="nucleotide sequence ID" value="NZ_BAAATV010000007.1"/>
</dbReference>
<keyword evidence="1" id="KW-0472">Membrane</keyword>
<reference evidence="2 3" key="1">
    <citation type="submission" date="2021-01" db="EMBL/GenBank/DDBJ databases">
        <title>Whole genome shotgun sequence of Actinoplanes humidus NBRC 14915.</title>
        <authorList>
            <person name="Komaki H."/>
            <person name="Tamura T."/>
        </authorList>
    </citation>
    <scope>NUCLEOTIDE SEQUENCE [LARGE SCALE GENOMIC DNA]</scope>
    <source>
        <strain evidence="2 3">NBRC 14915</strain>
    </source>
</reference>
<dbReference type="Proteomes" id="UP000603200">
    <property type="component" value="Unassembled WGS sequence"/>
</dbReference>
<evidence type="ECO:0000256" key="1">
    <source>
        <dbReference type="SAM" id="Phobius"/>
    </source>
</evidence>
<comment type="caution">
    <text evidence="2">The sequence shown here is derived from an EMBL/GenBank/DDBJ whole genome shotgun (WGS) entry which is preliminary data.</text>
</comment>
<sequence length="62" mass="7049">MDLTWADLAEPVVGGLAAILGIYLTEEGLHVLRRRGRLPARWNHNRTFLLPRTKQPTEDQAN</sequence>
<keyword evidence="3" id="KW-1185">Reference proteome</keyword>
<proteinExistence type="predicted"/>